<evidence type="ECO:0000313" key="6">
    <source>
        <dbReference type="EMBL" id="KAG5522275.1"/>
    </source>
</evidence>
<keyword evidence="7" id="KW-1185">Reference proteome</keyword>
<sequence length="85" mass="9921">MRSFLHDAESRNETEKGLETWVKQVRDAAHDTEDILDEFSLRLSLPPQQGQNGDFILSLRRIFHQIRQLELLRCALKDLSEAETN</sequence>
<dbReference type="InterPro" id="IPR041118">
    <property type="entry name" value="Rx_N"/>
</dbReference>
<evidence type="ECO:0000256" key="4">
    <source>
        <dbReference type="ARBA" id="ARBA00022840"/>
    </source>
</evidence>
<gene>
    <name evidence="6" type="ORF">RHGRI_034457</name>
</gene>
<dbReference type="EMBL" id="JACTNZ010000012">
    <property type="protein sequence ID" value="KAG5522275.1"/>
    <property type="molecule type" value="Genomic_DNA"/>
</dbReference>
<dbReference type="Pfam" id="PF18052">
    <property type="entry name" value="Rx_N"/>
    <property type="match status" value="1"/>
</dbReference>
<protein>
    <recommendedName>
        <fullName evidence="5">Disease resistance N-terminal domain-containing protein</fullName>
    </recommendedName>
</protein>
<keyword evidence="3" id="KW-0611">Plant defense</keyword>
<dbReference type="AlphaFoldDB" id="A0AAV6I3H6"/>
<keyword evidence="4" id="KW-0067">ATP-binding</keyword>
<dbReference type="CDD" id="cd14798">
    <property type="entry name" value="RX-CC_like"/>
    <property type="match status" value="1"/>
</dbReference>
<evidence type="ECO:0000256" key="1">
    <source>
        <dbReference type="ARBA" id="ARBA00022737"/>
    </source>
</evidence>
<comment type="caution">
    <text evidence="6">The sequence shown here is derived from an EMBL/GenBank/DDBJ whole genome shotgun (WGS) entry which is preliminary data.</text>
</comment>
<evidence type="ECO:0000256" key="2">
    <source>
        <dbReference type="ARBA" id="ARBA00022741"/>
    </source>
</evidence>
<organism evidence="6 7">
    <name type="scientific">Rhododendron griersonianum</name>
    <dbReference type="NCBI Taxonomy" id="479676"/>
    <lineage>
        <taxon>Eukaryota</taxon>
        <taxon>Viridiplantae</taxon>
        <taxon>Streptophyta</taxon>
        <taxon>Embryophyta</taxon>
        <taxon>Tracheophyta</taxon>
        <taxon>Spermatophyta</taxon>
        <taxon>Magnoliopsida</taxon>
        <taxon>eudicotyledons</taxon>
        <taxon>Gunneridae</taxon>
        <taxon>Pentapetalae</taxon>
        <taxon>asterids</taxon>
        <taxon>Ericales</taxon>
        <taxon>Ericaceae</taxon>
        <taxon>Ericoideae</taxon>
        <taxon>Rhodoreae</taxon>
        <taxon>Rhododendron</taxon>
    </lineage>
</organism>
<dbReference type="Gene3D" id="1.20.5.4130">
    <property type="match status" value="1"/>
</dbReference>
<keyword evidence="1" id="KW-0677">Repeat</keyword>
<dbReference type="Proteomes" id="UP000823749">
    <property type="component" value="Chromosome 12"/>
</dbReference>
<reference evidence="6" key="1">
    <citation type="submission" date="2020-08" db="EMBL/GenBank/DDBJ databases">
        <title>Plant Genome Project.</title>
        <authorList>
            <person name="Zhang R.-G."/>
        </authorList>
    </citation>
    <scope>NUCLEOTIDE SEQUENCE</scope>
    <source>
        <strain evidence="6">WSP0</strain>
        <tissue evidence="6">Leaf</tissue>
    </source>
</reference>
<proteinExistence type="predicted"/>
<dbReference type="GO" id="GO:0006952">
    <property type="term" value="P:defense response"/>
    <property type="evidence" value="ECO:0007669"/>
    <property type="project" value="UniProtKB-KW"/>
</dbReference>
<name>A0AAV6I3H6_9ERIC</name>
<evidence type="ECO:0000313" key="7">
    <source>
        <dbReference type="Proteomes" id="UP000823749"/>
    </source>
</evidence>
<feature type="domain" description="Disease resistance N-terminal" evidence="5">
    <location>
        <begin position="1"/>
        <end position="52"/>
    </location>
</feature>
<keyword evidence="2" id="KW-0547">Nucleotide-binding</keyword>
<evidence type="ECO:0000256" key="3">
    <source>
        <dbReference type="ARBA" id="ARBA00022821"/>
    </source>
</evidence>
<evidence type="ECO:0000259" key="5">
    <source>
        <dbReference type="Pfam" id="PF18052"/>
    </source>
</evidence>
<dbReference type="InterPro" id="IPR038005">
    <property type="entry name" value="RX-like_CC"/>
</dbReference>
<accession>A0AAV6I3H6</accession>
<dbReference type="GO" id="GO:0005524">
    <property type="term" value="F:ATP binding"/>
    <property type="evidence" value="ECO:0007669"/>
    <property type="project" value="UniProtKB-KW"/>
</dbReference>